<dbReference type="EMBL" id="CP042912">
    <property type="protein sequence ID" value="QEG21877.1"/>
    <property type="molecule type" value="Genomic_DNA"/>
</dbReference>
<organism evidence="2 3">
    <name type="scientific">Mariniblastus fucicola</name>
    <dbReference type="NCBI Taxonomy" id="980251"/>
    <lineage>
        <taxon>Bacteria</taxon>
        <taxon>Pseudomonadati</taxon>
        <taxon>Planctomycetota</taxon>
        <taxon>Planctomycetia</taxon>
        <taxon>Pirellulales</taxon>
        <taxon>Pirellulaceae</taxon>
        <taxon>Mariniblastus</taxon>
    </lineage>
</organism>
<keyword evidence="1" id="KW-0812">Transmembrane</keyword>
<accession>A0A5B9P5M5</accession>
<feature type="transmembrane region" description="Helical" evidence="1">
    <location>
        <begin position="113"/>
        <end position="134"/>
    </location>
</feature>
<evidence type="ECO:0000313" key="3">
    <source>
        <dbReference type="Proteomes" id="UP000322214"/>
    </source>
</evidence>
<evidence type="ECO:0008006" key="4">
    <source>
        <dbReference type="Google" id="ProtNLM"/>
    </source>
</evidence>
<evidence type="ECO:0000313" key="2">
    <source>
        <dbReference type="EMBL" id="QEG21877.1"/>
    </source>
</evidence>
<reference evidence="2 3" key="1">
    <citation type="submission" date="2019-08" db="EMBL/GenBank/DDBJ databases">
        <title>Deep-cultivation of Planctomycetes and their phenomic and genomic characterization uncovers novel biology.</title>
        <authorList>
            <person name="Wiegand S."/>
            <person name="Jogler M."/>
            <person name="Boedeker C."/>
            <person name="Pinto D."/>
            <person name="Vollmers J."/>
            <person name="Rivas-Marin E."/>
            <person name="Kohn T."/>
            <person name="Peeters S.H."/>
            <person name="Heuer A."/>
            <person name="Rast P."/>
            <person name="Oberbeckmann S."/>
            <person name="Bunk B."/>
            <person name="Jeske O."/>
            <person name="Meyerdierks A."/>
            <person name="Storesund J.E."/>
            <person name="Kallscheuer N."/>
            <person name="Luecker S."/>
            <person name="Lage O.M."/>
            <person name="Pohl T."/>
            <person name="Merkel B.J."/>
            <person name="Hornburger P."/>
            <person name="Mueller R.-W."/>
            <person name="Bruemmer F."/>
            <person name="Labrenz M."/>
            <person name="Spormann A.M."/>
            <person name="Op den Camp H."/>
            <person name="Overmann J."/>
            <person name="Amann R."/>
            <person name="Jetten M.S.M."/>
            <person name="Mascher T."/>
            <person name="Medema M.H."/>
            <person name="Devos D.P."/>
            <person name="Kaster A.-K."/>
            <person name="Ovreas L."/>
            <person name="Rohde M."/>
            <person name="Galperin M.Y."/>
            <person name="Jogler C."/>
        </authorList>
    </citation>
    <scope>NUCLEOTIDE SEQUENCE [LARGE SCALE GENOMIC DNA]</scope>
    <source>
        <strain evidence="2 3">FC18</strain>
    </source>
</reference>
<keyword evidence="3" id="KW-1185">Reference proteome</keyword>
<feature type="transmembrane region" description="Helical" evidence="1">
    <location>
        <begin position="171"/>
        <end position="194"/>
    </location>
</feature>
<dbReference type="KEGG" id="mff:MFFC18_17380"/>
<feature type="transmembrane region" description="Helical" evidence="1">
    <location>
        <begin position="140"/>
        <end position="159"/>
    </location>
</feature>
<dbReference type="RefSeq" id="WP_075085549.1">
    <property type="nucleotide sequence ID" value="NZ_LWSI01000036.1"/>
</dbReference>
<dbReference type="AlphaFoldDB" id="A0A5B9P5M5"/>
<dbReference type="Proteomes" id="UP000322214">
    <property type="component" value="Chromosome"/>
</dbReference>
<keyword evidence="1" id="KW-0472">Membrane</keyword>
<gene>
    <name evidence="2" type="ORF">MFFC18_17380</name>
</gene>
<keyword evidence="1" id="KW-1133">Transmembrane helix</keyword>
<proteinExistence type="predicted"/>
<name>A0A5B9P5M5_9BACT</name>
<feature type="transmembrane region" description="Helical" evidence="1">
    <location>
        <begin position="40"/>
        <end position="61"/>
    </location>
</feature>
<protein>
    <recommendedName>
        <fullName evidence="4">Transmembrane protein</fullName>
    </recommendedName>
</protein>
<sequence length="198" mass="22120">MDEPASELESKNEQRTEAGPLVPSFTDAVPGVIADAHGPFWMAFFSLIVLTLFVPVFPLYMHTGEMMWLVPVWAVYVLGWVVPLLATPIIVLHITICFYVARFTFPYGDHTRSISLLSMMVIVSIVTVFVAMTVRFYDVGFVATFIVFAVSISSANLFADSRLCGVIYPRLSVSVARIIFWLSCIMTVFGLFSIGSRW</sequence>
<evidence type="ECO:0000256" key="1">
    <source>
        <dbReference type="SAM" id="Phobius"/>
    </source>
</evidence>
<feature type="transmembrane region" description="Helical" evidence="1">
    <location>
        <begin position="73"/>
        <end position="101"/>
    </location>
</feature>